<reference evidence="1 2" key="1">
    <citation type="submission" date="2019-06" db="EMBL/GenBank/DDBJ databases">
        <title>Discovery of a novel chromosome fission-fusion reversal in muntjac.</title>
        <authorList>
            <person name="Mudd A.B."/>
            <person name="Bredeson J.V."/>
            <person name="Baum R."/>
            <person name="Hockemeyer D."/>
            <person name="Rokhsar D.S."/>
        </authorList>
    </citation>
    <scope>NUCLEOTIDE SEQUENCE [LARGE SCALE GENOMIC DNA]</scope>
    <source>
        <strain evidence="1">UCam_UCB_Mr</strain>
        <tissue evidence="1">Fibroblast cell line</tissue>
    </source>
</reference>
<organism evidence="1 2">
    <name type="scientific">Muntiacus reevesi</name>
    <name type="common">Reeves' muntjac</name>
    <name type="synonym">Cervus reevesi</name>
    <dbReference type="NCBI Taxonomy" id="9886"/>
    <lineage>
        <taxon>Eukaryota</taxon>
        <taxon>Metazoa</taxon>
        <taxon>Chordata</taxon>
        <taxon>Craniata</taxon>
        <taxon>Vertebrata</taxon>
        <taxon>Euteleostomi</taxon>
        <taxon>Mammalia</taxon>
        <taxon>Eutheria</taxon>
        <taxon>Laurasiatheria</taxon>
        <taxon>Artiodactyla</taxon>
        <taxon>Ruminantia</taxon>
        <taxon>Pecora</taxon>
        <taxon>Cervidae</taxon>
        <taxon>Muntiacinae</taxon>
        <taxon>Muntiacus</taxon>
    </lineage>
</organism>
<protein>
    <recommendedName>
        <fullName evidence="3">Keratin</fullName>
    </recommendedName>
</protein>
<proteinExistence type="predicted"/>
<evidence type="ECO:0008006" key="3">
    <source>
        <dbReference type="Google" id="ProtNLM"/>
    </source>
</evidence>
<dbReference type="AlphaFoldDB" id="A0A5J5N2Q5"/>
<accession>A0A5J5N2Q5</accession>
<evidence type="ECO:0000313" key="1">
    <source>
        <dbReference type="EMBL" id="KAB0386928.1"/>
    </source>
</evidence>
<evidence type="ECO:0000313" key="2">
    <source>
        <dbReference type="Proteomes" id="UP000326062"/>
    </source>
</evidence>
<comment type="caution">
    <text evidence="1">The sequence shown here is derived from an EMBL/GenBank/DDBJ whole genome shotgun (WGS) entry which is preliminary data.</text>
</comment>
<sequence length="65" mass="6442">PCGFGPTLSPIACVPGVSPTTLAVSPVALTGPSTDGMPFASSLQRVPFVLPTPQAASLPLGHSWG</sequence>
<dbReference type="Proteomes" id="UP000326062">
    <property type="component" value="Chromosome 1"/>
</dbReference>
<gene>
    <name evidence="1" type="ORF">FD755_001884</name>
</gene>
<keyword evidence="2" id="KW-1185">Reference proteome</keyword>
<name>A0A5J5N2Q5_MUNRE</name>
<feature type="non-terminal residue" evidence="1">
    <location>
        <position position="1"/>
    </location>
</feature>
<dbReference type="EMBL" id="VCEB01000001">
    <property type="protein sequence ID" value="KAB0386928.1"/>
    <property type="molecule type" value="Genomic_DNA"/>
</dbReference>